<dbReference type="Proteomes" id="UP000789595">
    <property type="component" value="Unassembled WGS sequence"/>
</dbReference>
<dbReference type="InterPro" id="IPR038717">
    <property type="entry name" value="Tc1-like_DDE_dom"/>
</dbReference>
<dbReference type="NCBIfam" id="NF033545">
    <property type="entry name" value="transpos_IS630"/>
    <property type="match status" value="1"/>
</dbReference>
<proteinExistence type="predicted"/>
<name>A0A7S4ED53_9STRA</name>
<dbReference type="GO" id="GO:0003676">
    <property type="term" value="F:nucleic acid binding"/>
    <property type="evidence" value="ECO:0007669"/>
    <property type="project" value="InterPro"/>
</dbReference>
<dbReference type="InterPro" id="IPR009057">
    <property type="entry name" value="Homeodomain-like_sf"/>
</dbReference>
<dbReference type="EMBL" id="HBIW01024248">
    <property type="protein sequence ID" value="CAE0705466.1"/>
    <property type="molecule type" value="Transcribed_RNA"/>
</dbReference>
<dbReference type="AlphaFoldDB" id="A0A7S4ED53"/>
<evidence type="ECO:0000259" key="1">
    <source>
        <dbReference type="Pfam" id="PF13358"/>
    </source>
</evidence>
<dbReference type="PANTHER" id="PTHR46564">
    <property type="entry name" value="TRANSPOSASE"/>
    <property type="match status" value="1"/>
</dbReference>
<organism evidence="2">
    <name type="scientific">Pelagomonas calceolata</name>
    <dbReference type="NCBI Taxonomy" id="35677"/>
    <lineage>
        <taxon>Eukaryota</taxon>
        <taxon>Sar</taxon>
        <taxon>Stramenopiles</taxon>
        <taxon>Ochrophyta</taxon>
        <taxon>Pelagophyceae</taxon>
        <taxon>Pelagomonadales</taxon>
        <taxon>Pelagomonadaceae</taxon>
        <taxon>Pelagomonas</taxon>
    </lineage>
</organism>
<feature type="domain" description="Tc1-like transposase DDE" evidence="1">
    <location>
        <begin position="146"/>
        <end position="283"/>
    </location>
</feature>
<dbReference type="EMBL" id="CAKKNE010000003">
    <property type="protein sequence ID" value="CAH0370485.1"/>
    <property type="molecule type" value="Genomic_DNA"/>
</dbReference>
<dbReference type="InterPro" id="IPR047655">
    <property type="entry name" value="Transpos_IS630-like"/>
</dbReference>
<evidence type="ECO:0000313" key="4">
    <source>
        <dbReference type="Proteomes" id="UP000789595"/>
    </source>
</evidence>
<dbReference type="Pfam" id="PF13358">
    <property type="entry name" value="DDE_3"/>
    <property type="match status" value="1"/>
</dbReference>
<dbReference type="OrthoDB" id="127242at2759"/>
<reference evidence="3" key="2">
    <citation type="submission" date="2021-11" db="EMBL/GenBank/DDBJ databases">
        <authorList>
            <consortium name="Genoscope - CEA"/>
            <person name="William W."/>
        </authorList>
    </citation>
    <scope>NUCLEOTIDE SEQUENCE</scope>
</reference>
<dbReference type="PANTHER" id="PTHR46564:SF1">
    <property type="entry name" value="TRANSPOSASE"/>
    <property type="match status" value="1"/>
</dbReference>
<sequence length="336" mass="38761">MTFGRHYRRILVLHYYQSGLGCKKLAQLTVPPVSYSTVRRIIRRFRRYGDYDTPANSRRRRAGLIPSDRVDWLVAFLKERDCTLYLDEMVEQLRDQFGTTYSTWSVCRALLRRKITRKKISVIAARRNVLERAVFKANMAKYGPHQLVFIDETRKEPRTLNRRYGRARARALHSLPFTRHASGYSALGVLTVRGMIDCAVTDARGVDAETFIRHLAEHVVPHLNPFPGDRSVVVLDNASVHWDDRVRRLIEGEGAILLYLPAYSYDFNPIEMAFNEAKATLERLHGTDRAYLEAMPEEALRQALLSIDSENAAAYMRHCGWRATPFLPGLLDEVYM</sequence>
<dbReference type="SUPFAM" id="SSF46689">
    <property type="entry name" value="Homeodomain-like"/>
    <property type="match status" value="1"/>
</dbReference>
<accession>A0A7S4ED53</accession>
<reference evidence="2" key="1">
    <citation type="submission" date="2021-01" db="EMBL/GenBank/DDBJ databases">
        <authorList>
            <person name="Corre E."/>
            <person name="Pelletier E."/>
            <person name="Niang G."/>
            <person name="Scheremetjew M."/>
            <person name="Finn R."/>
            <person name="Kale V."/>
            <person name="Holt S."/>
            <person name="Cochrane G."/>
            <person name="Meng A."/>
            <person name="Brown T."/>
            <person name="Cohen L."/>
        </authorList>
    </citation>
    <scope>NUCLEOTIDE SEQUENCE</scope>
    <source>
        <strain evidence="2">CCMP1756</strain>
    </source>
</reference>
<dbReference type="InterPro" id="IPR036397">
    <property type="entry name" value="RNaseH_sf"/>
</dbReference>
<keyword evidence="4" id="KW-1185">Reference proteome</keyword>
<protein>
    <recommendedName>
        <fullName evidence="1">Tc1-like transposase DDE domain-containing protein</fullName>
    </recommendedName>
</protein>
<evidence type="ECO:0000313" key="2">
    <source>
        <dbReference type="EMBL" id="CAE0705466.1"/>
    </source>
</evidence>
<dbReference type="Gene3D" id="3.30.420.10">
    <property type="entry name" value="Ribonuclease H-like superfamily/Ribonuclease H"/>
    <property type="match status" value="1"/>
</dbReference>
<gene>
    <name evidence="2" type="ORF">PCAL00307_LOCUS20915</name>
    <name evidence="3" type="ORF">PECAL_3P03790</name>
</gene>
<evidence type="ECO:0000313" key="3">
    <source>
        <dbReference type="EMBL" id="CAH0370485.1"/>
    </source>
</evidence>
<dbReference type="PROSITE" id="PS51257">
    <property type="entry name" value="PROKAR_LIPOPROTEIN"/>
    <property type="match status" value="1"/>
</dbReference>